<keyword evidence="6" id="KW-1185">Reference proteome</keyword>
<dbReference type="Gene3D" id="3.30.420.10">
    <property type="entry name" value="Ribonuclease H-like superfamily/Ribonuclease H"/>
    <property type="match status" value="1"/>
</dbReference>
<sequence length="593" mass="67656">MSYDSEQTAITEFRLQITSMLFLSSAISSTSLMVLCVLGELDQQLQSLPIAYSNLRSMYNAQDKKWDLNKLISVCCEEQERTKKETPVIYVLEKRKEKKENKYKPKKTTNFKAKGKTTDKKGSKTFKYKCYFCKKVGHMKECSGFKAWMTKKGNVFPNSVFSLEVNFISISPLSYWIDSGSPIHITTSLQGMTKRRKPRKSEQQVCVGNGAKVAVNAIGTLELDLGLGKSVFLDNVVRSDRGGEFYGKYTEAGQAKGAFASYLQQNGIKAQYTTPYNPSQNGVAERKNRTLLNMVRSMMCTTGLPIFLWGEALKTVNYICNRSPSKSIEKTPFELWHGKQPSLHHLHVHVWGCKAEAKIPNVKNKLQSKTISCNFIGYCEKSKGYKFYTPNNFTRTMETDQAKFLDENCYNANFEDLSTEFVEEIQNGGSFIFQKDFSQKNSIENANLVDHIVPIVEPIIQNPTHIEPELPRDVEPAIDPQPRRSNRPRKPTFGPDSDYMIFLQEVDDLIDGVDPISFKQAQESSEVVEWQKAMEDELESMKKNFVWELVKLHPNQKPIGSKWVFKTKRDSNGKIERYKARLVAKGFTQKEGI</sequence>
<organism evidence="5 6">
    <name type="scientific">Centaurea solstitialis</name>
    <name type="common">yellow star-thistle</name>
    <dbReference type="NCBI Taxonomy" id="347529"/>
    <lineage>
        <taxon>Eukaryota</taxon>
        <taxon>Viridiplantae</taxon>
        <taxon>Streptophyta</taxon>
        <taxon>Embryophyta</taxon>
        <taxon>Tracheophyta</taxon>
        <taxon>Spermatophyta</taxon>
        <taxon>Magnoliopsida</taxon>
        <taxon>eudicotyledons</taxon>
        <taxon>Gunneridae</taxon>
        <taxon>Pentapetalae</taxon>
        <taxon>asterids</taxon>
        <taxon>campanulids</taxon>
        <taxon>Asterales</taxon>
        <taxon>Asteraceae</taxon>
        <taxon>Carduoideae</taxon>
        <taxon>Cardueae</taxon>
        <taxon>Centaureinae</taxon>
        <taxon>Centaurea</taxon>
    </lineage>
</organism>
<evidence type="ECO:0000313" key="6">
    <source>
        <dbReference type="Proteomes" id="UP001172457"/>
    </source>
</evidence>
<evidence type="ECO:0000256" key="1">
    <source>
        <dbReference type="ARBA" id="ARBA00022723"/>
    </source>
</evidence>
<dbReference type="Proteomes" id="UP001172457">
    <property type="component" value="Chromosome 7"/>
</dbReference>
<dbReference type="Pfam" id="PF07727">
    <property type="entry name" value="RVT_2"/>
    <property type="match status" value="1"/>
</dbReference>
<dbReference type="InterPro" id="IPR012337">
    <property type="entry name" value="RNaseH-like_sf"/>
</dbReference>
<dbReference type="GO" id="GO:0003676">
    <property type="term" value="F:nucleic acid binding"/>
    <property type="evidence" value="ECO:0007669"/>
    <property type="project" value="InterPro"/>
</dbReference>
<dbReference type="InterPro" id="IPR057670">
    <property type="entry name" value="SH3_retrovirus"/>
</dbReference>
<dbReference type="InterPro" id="IPR039537">
    <property type="entry name" value="Retrotran_Ty1/copia-like"/>
</dbReference>
<gene>
    <name evidence="5" type="ORF">OSB04_028572</name>
</gene>
<comment type="caution">
    <text evidence="5">The sequence shown here is derived from an EMBL/GenBank/DDBJ whole genome shotgun (WGS) entry which is preliminary data.</text>
</comment>
<evidence type="ECO:0000256" key="3">
    <source>
        <dbReference type="SAM" id="MobiDB-lite"/>
    </source>
</evidence>
<dbReference type="InterPro" id="IPR036397">
    <property type="entry name" value="RNaseH_sf"/>
</dbReference>
<feature type="region of interest" description="Disordered" evidence="3">
    <location>
        <begin position="464"/>
        <end position="494"/>
    </location>
</feature>
<reference evidence="5" key="1">
    <citation type="submission" date="2023-03" db="EMBL/GenBank/DDBJ databases">
        <title>Chromosome-scale reference genome and RAD-based genetic map of yellow starthistle (Centaurea solstitialis) reveal putative structural variation and QTLs associated with invader traits.</title>
        <authorList>
            <person name="Reatini B."/>
            <person name="Cang F.A."/>
            <person name="Jiang Q."/>
            <person name="Mckibben M.T.W."/>
            <person name="Barker M.S."/>
            <person name="Rieseberg L.H."/>
            <person name="Dlugosch K.M."/>
        </authorList>
    </citation>
    <scope>NUCLEOTIDE SEQUENCE</scope>
    <source>
        <strain evidence="5">CAN-66</strain>
        <tissue evidence="5">Leaf</tissue>
    </source>
</reference>
<evidence type="ECO:0000313" key="5">
    <source>
        <dbReference type="EMBL" id="KAJ9542066.1"/>
    </source>
</evidence>
<proteinExistence type="predicted"/>
<feature type="domain" description="Integrase catalytic" evidence="4">
    <location>
        <begin position="168"/>
        <end position="340"/>
    </location>
</feature>
<evidence type="ECO:0000259" key="4">
    <source>
        <dbReference type="PROSITE" id="PS50994"/>
    </source>
</evidence>
<dbReference type="PROSITE" id="PS50994">
    <property type="entry name" value="INTEGRASE"/>
    <property type="match status" value="1"/>
</dbReference>
<accession>A0AA38SSW7</accession>
<keyword evidence="1" id="KW-0479">Metal-binding</keyword>
<protein>
    <recommendedName>
        <fullName evidence="4">Integrase catalytic domain-containing protein</fullName>
    </recommendedName>
</protein>
<evidence type="ECO:0000256" key="2">
    <source>
        <dbReference type="ARBA" id="ARBA00022801"/>
    </source>
</evidence>
<dbReference type="Pfam" id="PF25597">
    <property type="entry name" value="SH3_retrovirus"/>
    <property type="match status" value="1"/>
</dbReference>
<dbReference type="GO" id="GO:0046872">
    <property type="term" value="F:metal ion binding"/>
    <property type="evidence" value="ECO:0007669"/>
    <property type="project" value="UniProtKB-KW"/>
</dbReference>
<dbReference type="EMBL" id="JARYMX010000007">
    <property type="protein sequence ID" value="KAJ9542066.1"/>
    <property type="molecule type" value="Genomic_DNA"/>
</dbReference>
<dbReference type="PANTHER" id="PTHR42648">
    <property type="entry name" value="TRANSPOSASE, PUTATIVE-RELATED"/>
    <property type="match status" value="1"/>
</dbReference>
<dbReference type="PANTHER" id="PTHR42648:SF28">
    <property type="entry name" value="TRANSPOSON-ENCODED PROTEIN WITH RIBONUCLEASE H-LIKE AND RETROVIRUS ZINC FINGER-LIKE DOMAINS"/>
    <property type="match status" value="1"/>
</dbReference>
<dbReference type="SUPFAM" id="SSF53098">
    <property type="entry name" value="Ribonuclease H-like"/>
    <property type="match status" value="1"/>
</dbReference>
<dbReference type="InterPro" id="IPR013103">
    <property type="entry name" value="RVT_2"/>
</dbReference>
<dbReference type="GO" id="GO:0016787">
    <property type="term" value="F:hydrolase activity"/>
    <property type="evidence" value="ECO:0007669"/>
    <property type="project" value="UniProtKB-KW"/>
</dbReference>
<dbReference type="InterPro" id="IPR001584">
    <property type="entry name" value="Integrase_cat-core"/>
</dbReference>
<dbReference type="AlphaFoldDB" id="A0AA38SSW7"/>
<dbReference type="GO" id="GO:0015074">
    <property type="term" value="P:DNA integration"/>
    <property type="evidence" value="ECO:0007669"/>
    <property type="project" value="InterPro"/>
</dbReference>
<keyword evidence="2" id="KW-0378">Hydrolase</keyword>
<feature type="compositionally biased region" description="Basic and acidic residues" evidence="3">
    <location>
        <begin position="466"/>
        <end position="475"/>
    </location>
</feature>
<name>A0AA38SSW7_9ASTR</name>